<organism evidence="2 3">
    <name type="scientific">Peribacillus glennii</name>
    <dbReference type="NCBI Taxonomy" id="2303991"/>
    <lineage>
        <taxon>Bacteria</taxon>
        <taxon>Bacillati</taxon>
        <taxon>Bacillota</taxon>
        <taxon>Bacilli</taxon>
        <taxon>Bacillales</taxon>
        <taxon>Bacillaceae</taxon>
        <taxon>Peribacillus</taxon>
    </lineage>
</organism>
<dbReference type="Proteomes" id="UP000262939">
    <property type="component" value="Unassembled WGS sequence"/>
</dbReference>
<dbReference type="OrthoDB" id="9799173at2"/>
<dbReference type="EMBL" id="QVTD01000022">
    <property type="protein sequence ID" value="RFU60735.1"/>
    <property type="molecule type" value="Genomic_DNA"/>
</dbReference>
<dbReference type="AlphaFoldDB" id="A0A372L8J2"/>
<accession>A0A372L8J2</accession>
<proteinExistence type="predicted"/>
<dbReference type="InterPro" id="IPR025272">
    <property type="entry name" value="SocA_Panacea"/>
</dbReference>
<comment type="caution">
    <text evidence="2">The sequence shown here is derived from an EMBL/GenBank/DDBJ whole genome shotgun (WGS) entry which is preliminary data.</text>
</comment>
<evidence type="ECO:0000313" key="3">
    <source>
        <dbReference type="Proteomes" id="UP000262939"/>
    </source>
</evidence>
<evidence type="ECO:0000259" key="1">
    <source>
        <dbReference type="Pfam" id="PF13274"/>
    </source>
</evidence>
<evidence type="ECO:0000313" key="2">
    <source>
        <dbReference type="EMBL" id="RFU60735.1"/>
    </source>
</evidence>
<keyword evidence="3" id="KW-1185">Reference proteome</keyword>
<name>A0A372L8J2_9BACI</name>
<sequence length="156" mass="18307">MAVAIEAAKFLLFLKEHDPRRLELSNLKLQKLLYYSQGYHLAMTNGEPLFDEPIEAWKYGPVVKEIYHKYKKYGDLDIQGIFNWPNIKLKENQMKILGIVWAKFGEYNAGTLVDMTHSETPWLNAWHFSEDKKISTSSMTNYFKKNLPEELFATVR</sequence>
<protein>
    <submittedName>
        <fullName evidence="2">DUF4065 domain-containing protein</fullName>
    </submittedName>
</protein>
<feature type="domain" description="Antitoxin SocA-like Panacea" evidence="1">
    <location>
        <begin position="29"/>
        <end position="122"/>
    </location>
</feature>
<dbReference type="Pfam" id="PF13274">
    <property type="entry name" value="SocA_Panacea"/>
    <property type="match status" value="1"/>
</dbReference>
<dbReference type="RefSeq" id="WP_117324371.1">
    <property type="nucleotide sequence ID" value="NZ_QVTD01000022.1"/>
</dbReference>
<gene>
    <name evidence="2" type="ORF">D0466_20490</name>
</gene>
<reference evidence="2 3" key="1">
    <citation type="submission" date="2018-08" db="EMBL/GenBank/DDBJ databases">
        <title>Bacillus chawlae sp. nov., Bacillus glennii sp. nov., and Bacillus saganii sp. nov. Isolated from the Vehicle Assembly Building at Kennedy Space Center where the Viking Spacecraft were Assembled.</title>
        <authorList>
            <person name="Seuylemezian A."/>
            <person name="Vaishampayan P."/>
        </authorList>
    </citation>
    <scope>NUCLEOTIDE SEQUENCE [LARGE SCALE GENOMIC DNA]</scope>
    <source>
        <strain evidence="2 3">V44-8</strain>
    </source>
</reference>